<dbReference type="Proteomes" id="UP000030206">
    <property type="component" value="Segment"/>
</dbReference>
<keyword evidence="3" id="KW-1185">Reference proteome</keyword>
<protein>
    <submittedName>
        <fullName evidence="2">Uncharacterized protein</fullName>
    </submittedName>
</protein>
<dbReference type="EMBL" id="KM236245">
    <property type="protein sequence ID" value="AIW03190.1"/>
    <property type="molecule type" value="Genomic_DNA"/>
</dbReference>
<organism evidence="2 3">
    <name type="scientific">Bacillus phage Mater</name>
    <dbReference type="NCBI Taxonomy" id="1540090"/>
    <lineage>
        <taxon>Viruses</taxon>
        <taxon>Duplodnaviria</taxon>
        <taxon>Heunggongvirae</taxon>
        <taxon>Uroviricota</taxon>
        <taxon>Caudoviricetes</taxon>
        <taxon>Herelleviridae</taxon>
        <taxon>Bastillevirinae</taxon>
        <taxon>Matervirus</taxon>
        <taxon>Matervirus mater</taxon>
    </lineage>
</organism>
<gene>
    <name evidence="2" type="ORF">CPT_Mater33</name>
</gene>
<sequence>MIKLDAVQIISLIIYTLAIFNIAYGMGERAISNKIAKHIENELHNMGYNPKTGEKYK</sequence>
<dbReference type="KEGG" id="vg:24606932"/>
<name>A0A0A0RMA5_9CAUD</name>
<evidence type="ECO:0000256" key="1">
    <source>
        <dbReference type="SAM" id="Phobius"/>
    </source>
</evidence>
<feature type="transmembrane region" description="Helical" evidence="1">
    <location>
        <begin position="6"/>
        <end position="24"/>
    </location>
</feature>
<dbReference type="GeneID" id="24606932"/>
<reference evidence="2 3" key="1">
    <citation type="submission" date="2014-07" db="EMBL/GenBank/DDBJ databases">
        <title>Complete Genome of Bacillus megaterium Myophage Mater.</title>
        <authorList>
            <person name="Lancaster J.C."/>
            <person name="Hodde M.K."/>
            <person name="Hernandez A.C."/>
            <person name="Everett G.F.K."/>
        </authorList>
    </citation>
    <scope>NUCLEOTIDE SEQUENCE [LARGE SCALE GENOMIC DNA]</scope>
</reference>
<evidence type="ECO:0000313" key="3">
    <source>
        <dbReference type="Proteomes" id="UP000030206"/>
    </source>
</evidence>
<keyword evidence="1" id="KW-0472">Membrane</keyword>
<accession>A0A0A0RMA5</accession>
<keyword evidence="1" id="KW-0812">Transmembrane</keyword>
<evidence type="ECO:0000313" key="2">
    <source>
        <dbReference type="EMBL" id="AIW03190.1"/>
    </source>
</evidence>
<proteinExistence type="predicted"/>
<dbReference type="RefSeq" id="YP_009150992.1">
    <property type="nucleotide sequence ID" value="NC_027366.1"/>
</dbReference>
<keyword evidence="1" id="KW-1133">Transmembrane helix</keyword>